<comment type="caution">
    <text evidence="3">The sequence shown here is derived from an EMBL/GenBank/DDBJ whole genome shotgun (WGS) entry which is preliminary data.</text>
</comment>
<feature type="region of interest" description="Disordered" evidence="1">
    <location>
        <begin position="120"/>
        <end position="145"/>
    </location>
</feature>
<sequence length="306" mass="34417">MSSEKFGNKSADDSNNIYDREFEDVFDLAFENAAAASTTVDKESMEASWNNMQSELQKIRKRKRRSKRWQLGGVVAASIMLGATIFSVPAGLQANTLFVEKLEKIGDDFILSFTGKEKEEANTGALTSPPPETSTPPPIVEGTGLPIGTTIEKHDLERVTVPRETALDGATFVYRDFEVPFTPDRKEYQLLIDQNNPIDPDHIYHSEELTLEYYKGNENPLTIEMYQRFKENDDTSFHIGINGEPEEITLEDGTTAVFYDVSLSEYDHLAYRNNLVFIIITGTLGREDLIATANAIQANNRFELKP</sequence>
<feature type="transmembrane region" description="Helical" evidence="2">
    <location>
        <begin position="69"/>
        <end position="92"/>
    </location>
</feature>
<feature type="compositionally biased region" description="Pro residues" evidence="1">
    <location>
        <begin position="128"/>
        <end position="139"/>
    </location>
</feature>
<organism evidence="3 4">
    <name type="scientific">Paenibacillus gallinarum</name>
    <dbReference type="NCBI Taxonomy" id="2762232"/>
    <lineage>
        <taxon>Bacteria</taxon>
        <taxon>Bacillati</taxon>
        <taxon>Bacillota</taxon>
        <taxon>Bacilli</taxon>
        <taxon>Bacillales</taxon>
        <taxon>Paenibacillaceae</taxon>
        <taxon>Paenibacillus</taxon>
    </lineage>
</organism>
<reference evidence="3 4" key="1">
    <citation type="submission" date="2020-08" db="EMBL/GenBank/DDBJ databases">
        <title>A Genomic Blueprint of the Chicken Gut Microbiome.</title>
        <authorList>
            <person name="Gilroy R."/>
            <person name="Ravi A."/>
            <person name="Getino M."/>
            <person name="Pursley I."/>
            <person name="Horton D.L."/>
            <person name="Alikhan N.-F."/>
            <person name="Baker D."/>
            <person name="Gharbi K."/>
            <person name="Hall N."/>
            <person name="Watson M."/>
            <person name="Adriaenssens E.M."/>
            <person name="Foster-Nyarko E."/>
            <person name="Jarju S."/>
            <person name="Secka A."/>
            <person name="Antonio M."/>
            <person name="Oren A."/>
            <person name="Chaudhuri R."/>
            <person name="La Ragione R.M."/>
            <person name="Hildebrand F."/>
            <person name="Pallen M.J."/>
        </authorList>
    </citation>
    <scope>NUCLEOTIDE SEQUENCE [LARGE SCALE GENOMIC DNA]</scope>
    <source>
        <strain evidence="3 4">Sa2BVA9</strain>
    </source>
</reference>
<dbReference type="Proteomes" id="UP000608071">
    <property type="component" value="Unassembled WGS sequence"/>
</dbReference>
<evidence type="ECO:0000256" key="2">
    <source>
        <dbReference type="SAM" id="Phobius"/>
    </source>
</evidence>
<keyword evidence="2" id="KW-0472">Membrane</keyword>
<protein>
    <recommendedName>
        <fullName evidence="5">DUF4367 domain-containing protein</fullName>
    </recommendedName>
</protein>
<accession>A0ABR8SXK3</accession>
<gene>
    <name evidence="3" type="ORF">H9647_09260</name>
</gene>
<evidence type="ECO:0000313" key="4">
    <source>
        <dbReference type="Proteomes" id="UP000608071"/>
    </source>
</evidence>
<dbReference type="RefSeq" id="WP_191799496.1">
    <property type="nucleotide sequence ID" value="NZ_JACSQL010000003.1"/>
</dbReference>
<keyword evidence="4" id="KW-1185">Reference proteome</keyword>
<proteinExistence type="predicted"/>
<dbReference type="EMBL" id="JACSQL010000003">
    <property type="protein sequence ID" value="MBD7968251.1"/>
    <property type="molecule type" value="Genomic_DNA"/>
</dbReference>
<evidence type="ECO:0008006" key="5">
    <source>
        <dbReference type="Google" id="ProtNLM"/>
    </source>
</evidence>
<keyword evidence="2" id="KW-1133">Transmembrane helix</keyword>
<evidence type="ECO:0000313" key="3">
    <source>
        <dbReference type="EMBL" id="MBD7968251.1"/>
    </source>
</evidence>
<keyword evidence="2" id="KW-0812">Transmembrane</keyword>
<name>A0ABR8SXK3_9BACL</name>
<evidence type="ECO:0000256" key="1">
    <source>
        <dbReference type="SAM" id="MobiDB-lite"/>
    </source>
</evidence>